<feature type="region of interest" description="Disordered" evidence="1">
    <location>
        <begin position="1"/>
        <end position="22"/>
    </location>
</feature>
<accession>A0ABW5MJK8</accession>
<evidence type="ECO:0000256" key="1">
    <source>
        <dbReference type="SAM" id="MobiDB-lite"/>
    </source>
</evidence>
<dbReference type="EMBL" id="JBHULL010000009">
    <property type="protein sequence ID" value="MFD2583405.1"/>
    <property type="molecule type" value="Genomic_DNA"/>
</dbReference>
<keyword evidence="2" id="KW-0472">Membrane</keyword>
<keyword evidence="2" id="KW-1133">Transmembrane helix</keyword>
<dbReference type="Proteomes" id="UP001597461">
    <property type="component" value="Unassembled WGS sequence"/>
</dbReference>
<feature type="transmembrane region" description="Helical" evidence="2">
    <location>
        <begin position="31"/>
        <end position="50"/>
    </location>
</feature>
<feature type="compositionally biased region" description="Polar residues" evidence="1">
    <location>
        <begin position="1"/>
        <end position="17"/>
    </location>
</feature>
<reference evidence="4" key="1">
    <citation type="journal article" date="2019" name="Int. J. Syst. Evol. Microbiol.">
        <title>The Global Catalogue of Microorganisms (GCM) 10K type strain sequencing project: providing services to taxonomists for standard genome sequencing and annotation.</title>
        <authorList>
            <consortium name="The Broad Institute Genomics Platform"/>
            <consortium name="The Broad Institute Genome Sequencing Center for Infectious Disease"/>
            <person name="Wu L."/>
            <person name="Ma J."/>
        </authorList>
    </citation>
    <scope>NUCLEOTIDE SEQUENCE [LARGE SCALE GENOMIC DNA]</scope>
    <source>
        <strain evidence="4">KCTC 42866</strain>
    </source>
</reference>
<dbReference type="RefSeq" id="WP_379079563.1">
    <property type="nucleotide sequence ID" value="NZ_JBHULL010000009.1"/>
</dbReference>
<evidence type="ECO:0000256" key="2">
    <source>
        <dbReference type="SAM" id="Phobius"/>
    </source>
</evidence>
<comment type="caution">
    <text evidence="3">The sequence shown here is derived from an EMBL/GenBank/DDBJ whole genome shotgun (WGS) entry which is preliminary data.</text>
</comment>
<gene>
    <name evidence="3" type="ORF">ACFSR6_12985</name>
</gene>
<sequence>MAPSNQPNFNQSGTTPHSKLDLLSGKHTTSLIVAILFLITLICLIVVVCVKDIVPENLVTGLTGLLGVLAGFFAGTKFNGDN</sequence>
<proteinExistence type="predicted"/>
<keyword evidence="2" id="KW-0812">Transmembrane</keyword>
<keyword evidence="4" id="KW-1185">Reference proteome</keyword>
<organism evidence="3 4">
    <name type="scientific">Pedobacter vanadiisoli</name>
    <dbReference type="NCBI Taxonomy" id="1761975"/>
    <lineage>
        <taxon>Bacteria</taxon>
        <taxon>Pseudomonadati</taxon>
        <taxon>Bacteroidota</taxon>
        <taxon>Sphingobacteriia</taxon>
        <taxon>Sphingobacteriales</taxon>
        <taxon>Sphingobacteriaceae</taxon>
        <taxon>Pedobacter</taxon>
    </lineage>
</organism>
<name>A0ABW5MJK8_9SPHI</name>
<protein>
    <submittedName>
        <fullName evidence="3">Uncharacterized protein</fullName>
    </submittedName>
</protein>
<evidence type="ECO:0000313" key="4">
    <source>
        <dbReference type="Proteomes" id="UP001597461"/>
    </source>
</evidence>
<evidence type="ECO:0000313" key="3">
    <source>
        <dbReference type="EMBL" id="MFD2583405.1"/>
    </source>
</evidence>
<feature type="transmembrane region" description="Helical" evidence="2">
    <location>
        <begin position="57"/>
        <end position="76"/>
    </location>
</feature>